<evidence type="ECO:0000313" key="7">
    <source>
        <dbReference type="Proteomes" id="UP001267878"/>
    </source>
</evidence>
<keyword evidence="3 5" id="KW-0732">Signal</keyword>
<comment type="subunit">
    <text evidence="1">Monomer.</text>
</comment>
<feature type="signal peptide" evidence="5">
    <location>
        <begin position="1"/>
        <end position="21"/>
    </location>
</feature>
<keyword evidence="2" id="KW-0813">Transport</keyword>
<evidence type="ECO:0000256" key="4">
    <source>
        <dbReference type="ARBA" id="ARBA00022927"/>
    </source>
</evidence>
<feature type="chain" id="PRO_5047258103" evidence="5">
    <location>
        <begin position="22"/>
        <end position="227"/>
    </location>
</feature>
<dbReference type="Proteomes" id="UP001267878">
    <property type="component" value="Unassembled WGS sequence"/>
</dbReference>
<sequence length="227" mass="24407">MNSPCSSVPLLLAACALAALGACQRENAAARIPSAAEATAPLAGAPAALATAASATHPLDARDEIGNVMEHFFSLKSYHVDMDTSTPKGGQTMDVDFVAPDRYRLKTPMGTQYVIGDTMYMTMNGAITRVPLPKGEMTGYRDPARLEENKATMTVRLLGNEAVDGQMAKKYRILNTRPHPSESTLWVGADGYPLKIEVTGDANGQVAHTSIRYSRFNDPAIRIDPPR</sequence>
<proteinExistence type="predicted"/>
<evidence type="ECO:0000256" key="1">
    <source>
        <dbReference type="ARBA" id="ARBA00011245"/>
    </source>
</evidence>
<name>A0ABU1VQX4_9GAMM</name>
<dbReference type="RefSeq" id="WP_310054352.1">
    <property type="nucleotide sequence ID" value="NZ_JAVDVW010000002.1"/>
</dbReference>
<comment type="caution">
    <text evidence="6">The sequence shown here is derived from an EMBL/GenBank/DDBJ whole genome shotgun (WGS) entry which is preliminary data.</text>
</comment>
<dbReference type="Gene3D" id="2.50.20.20">
    <property type="match status" value="1"/>
</dbReference>
<keyword evidence="4" id="KW-0653">Protein transport</keyword>
<reference evidence="6 7" key="1">
    <citation type="submission" date="2023-07" db="EMBL/GenBank/DDBJ databases">
        <title>Sorghum-associated microbial communities from plants grown in Nebraska, USA.</title>
        <authorList>
            <person name="Schachtman D."/>
        </authorList>
    </citation>
    <scope>NUCLEOTIDE SEQUENCE [LARGE SCALE GENOMIC DNA]</scope>
    <source>
        <strain evidence="6 7">BE187</strain>
    </source>
</reference>
<dbReference type="EMBL" id="JAVDVW010000002">
    <property type="protein sequence ID" value="MDR7099889.1"/>
    <property type="molecule type" value="Genomic_DNA"/>
</dbReference>
<evidence type="ECO:0000256" key="3">
    <source>
        <dbReference type="ARBA" id="ARBA00022729"/>
    </source>
</evidence>
<keyword evidence="7" id="KW-1185">Reference proteome</keyword>
<gene>
    <name evidence="6" type="ORF">J2X04_002270</name>
</gene>
<accession>A0ABU1VQX4</accession>
<organism evidence="6 7">
    <name type="scientific">Agrilutibacter niabensis</name>
    <dbReference type="NCBI Taxonomy" id="380628"/>
    <lineage>
        <taxon>Bacteria</taxon>
        <taxon>Pseudomonadati</taxon>
        <taxon>Pseudomonadota</taxon>
        <taxon>Gammaproteobacteria</taxon>
        <taxon>Lysobacterales</taxon>
        <taxon>Lysobacteraceae</taxon>
        <taxon>Agrilutibacter</taxon>
    </lineage>
</organism>
<dbReference type="SUPFAM" id="SSF89392">
    <property type="entry name" value="Prokaryotic lipoproteins and lipoprotein localization factors"/>
    <property type="match status" value="1"/>
</dbReference>
<protein>
    <submittedName>
        <fullName evidence="6">Uncharacterized protein</fullName>
    </submittedName>
</protein>
<evidence type="ECO:0000313" key="6">
    <source>
        <dbReference type="EMBL" id="MDR7099889.1"/>
    </source>
</evidence>
<dbReference type="InterPro" id="IPR029046">
    <property type="entry name" value="LolA/LolB/LppX"/>
</dbReference>
<evidence type="ECO:0000256" key="2">
    <source>
        <dbReference type="ARBA" id="ARBA00022448"/>
    </source>
</evidence>
<evidence type="ECO:0000256" key="5">
    <source>
        <dbReference type="SAM" id="SignalP"/>
    </source>
</evidence>